<dbReference type="AlphaFoldDB" id="E2ZCL8"/>
<feature type="transmembrane region" description="Helical" evidence="7">
    <location>
        <begin position="210"/>
        <end position="228"/>
    </location>
</feature>
<feature type="domain" description="Sulfatase N-terminal" evidence="8">
    <location>
        <begin position="283"/>
        <end position="557"/>
    </location>
</feature>
<dbReference type="PANTHER" id="PTHR30443">
    <property type="entry name" value="INNER MEMBRANE PROTEIN"/>
    <property type="match status" value="1"/>
</dbReference>
<feature type="transmembrane region" description="Helical" evidence="7">
    <location>
        <begin position="94"/>
        <end position="110"/>
    </location>
</feature>
<keyword evidence="6 7" id="KW-0472">Membrane</keyword>
<dbReference type="EMBL" id="AECS01000037">
    <property type="protein sequence ID" value="EFQ03789.1"/>
    <property type="molecule type" value="Genomic_DNA"/>
</dbReference>
<keyword evidence="3" id="KW-0808">Transferase</keyword>
<dbReference type="InterPro" id="IPR040423">
    <property type="entry name" value="PEA_transferase"/>
</dbReference>
<dbReference type="STRING" id="706434.HMPREF9429_00970"/>
<dbReference type="GO" id="GO:0016787">
    <property type="term" value="F:hydrolase activity"/>
    <property type="evidence" value="ECO:0007669"/>
    <property type="project" value="UniProtKB-KW"/>
</dbReference>
<dbReference type="EC" id="3.1.6.-" evidence="9"/>
<dbReference type="eggNOG" id="COG2194">
    <property type="taxonomic scope" value="Bacteria"/>
</dbReference>
<evidence type="ECO:0000256" key="4">
    <source>
        <dbReference type="ARBA" id="ARBA00022692"/>
    </source>
</evidence>
<dbReference type="OrthoDB" id="9786870at2"/>
<keyword evidence="2" id="KW-1003">Cell membrane</keyword>
<keyword evidence="4 7" id="KW-0812">Transmembrane</keyword>
<evidence type="ECO:0000256" key="1">
    <source>
        <dbReference type="ARBA" id="ARBA00004651"/>
    </source>
</evidence>
<reference evidence="9 10" key="1">
    <citation type="submission" date="2010-08" db="EMBL/GenBank/DDBJ databases">
        <authorList>
            <person name="Weinstock G."/>
            <person name="Sodergren E."/>
            <person name="Clifton S."/>
            <person name="Fulton L."/>
            <person name="Fulton B."/>
            <person name="Courtney L."/>
            <person name="Fronick C."/>
            <person name="Harrison M."/>
            <person name="Strong C."/>
            <person name="Farmer C."/>
            <person name="Delahaunty K."/>
            <person name="Markovic C."/>
            <person name="Hall O."/>
            <person name="Minx P."/>
            <person name="Tomlinson C."/>
            <person name="Mitreva M."/>
            <person name="Hou S."/>
            <person name="Chen J."/>
            <person name="Wollam A."/>
            <person name="Pepin K.H."/>
            <person name="Johnson M."/>
            <person name="Bhonagiri V."/>
            <person name="Zhang X."/>
            <person name="Suruliraj S."/>
            <person name="Warren W."/>
            <person name="Chinwalla A."/>
            <person name="Mardis E.R."/>
            <person name="Wilson R.K."/>
        </authorList>
    </citation>
    <scope>NUCLEOTIDE SEQUENCE [LARGE SCALE GENOMIC DNA]</scope>
    <source>
        <strain evidence="9 10">F0359</strain>
    </source>
</reference>
<evidence type="ECO:0000256" key="7">
    <source>
        <dbReference type="SAM" id="Phobius"/>
    </source>
</evidence>
<keyword evidence="10" id="KW-1185">Reference proteome</keyword>
<dbReference type="CDD" id="cd16017">
    <property type="entry name" value="LptA"/>
    <property type="match status" value="1"/>
</dbReference>
<dbReference type="HOGENOM" id="CLU_018534_2_0_9"/>
<name>E2ZCL8_9FIRM</name>
<dbReference type="GO" id="GO:0016776">
    <property type="term" value="F:phosphotransferase activity, phosphate group as acceptor"/>
    <property type="evidence" value="ECO:0007669"/>
    <property type="project" value="TreeGrafter"/>
</dbReference>
<evidence type="ECO:0000256" key="6">
    <source>
        <dbReference type="ARBA" id="ARBA00023136"/>
    </source>
</evidence>
<evidence type="ECO:0000256" key="2">
    <source>
        <dbReference type="ARBA" id="ARBA00022475"/>
    </source>
</evidence>
<dbReference type="InterPro" id="IPR058130">
    <property type="entry name" value="PEA_transf_C"/>
</dbReference>
<accession>E2ZCL8</accession>
<keyword evidence="5 7" id="KW-1133">Transmembrane helix</keyword>
<dbReference type="RefSeq" id="WP_006942033.1">
    <property type="nucleotide sequence ID" value="NZ_GL538208.1"/>
</dbReference>
<evidence type="ECO:0000313" key="9">
    <source>
        <dbReference type="EMBL" id="EFQ03789.1"/>
    </source>
</evidence>
<protein>
    <submittedName>
        <fullName evidence="9">Arylsulfatase</fullName>
        <ecNumber evidence="9">3.1.6.-</ecNumber>
    </submittedName>
</protein>
<feature type="transmembrane region" description="Helical" evidence="7">
    <location>
        <begin position="62"/>
        <end position="82"/>
    </location>
</feature>
<feature type="transmembrane region" description="Helical" evidence="7">
    <location>
        <begin position="122"/>
        <end position="148"/>
    </location>
</feature>
<keyword evidence="9" id="KW-0378">Hydrolase</keyword>
<dbReference type="Pfam" id="PF00884">
    <property type="entry name" value="Sulfatase"/>
    <property type="match status" value="1"/>
</dbReference>
<evidence type="ECO:0000259" key="8">
    <source>
        <dbReference type="Pfam" id="PF00884"/>
    </source>
</evidence>
<dbReference type="Gene3D" id="3.40.720.10">
    <property type="entry name" value="Alkaline Phosphatase, subunit A"/>
    <property type="match status" value="1"/>
</dbReference>
<gene>
    <name evidence="9" type="ORF">HMPREF9429_00970</name>
</gene>
<comment type="subcellular location">
    <subcellularLocation>
        <location evidence="1">Cell membrane</location>
        <topology evidence="1">Multi-pass membrane protein</topology>
    </subcellularLocation>
</comment>
<feature type="transmembrane region" description="Helical" evidence="7">
    <location>
        <begin position="37"/>
        <end position="56"/>
    </location>
</feature>
<dbReference type="GO" id="GO:0009244">
    <property type="term" value="P:lipopolysaccharide core region biosynthetic process"/>
    <property type="evidence" value="ECO:0007669"/>
    <property type="project" value="TreeGrafter"/>
</dbReference>
<dbReference type="SUPFAM" id="SSF53649">
    <property type="entry name" value="Alkaline phosphatase-like"/>
    <property type="match status" value="1"/>
</dbReference>
<feature type="transmembrane region" description="Helical" evidence="7">
    <location>
        <begin position="184"/>
        <end position="204"/>
    </location>
</feature>
<dbReference type="InterPro" id="IPR017850">
    <property type="entry name" value="Alkaline_phosphatase_core_sf"/>
</dbReference>
<dbReference type="Proteomes" id="UP000003195">
    <property type="component" value="Unassembled WGS sequence"/>
</dbReference>
<evidence type="ECO:0000256" key="5">
    <source>
        <dbReference type="ARBA" id="ARBA00022989"/>
    </source>
</evidence>
<dbReference type="PANTHER" id="PTHR30443:SF0">
    <property type="entry name" value="PHOSPHOETHANOLAMINE TRANSFERASE EPTA"/>
    <property type="match status" value="1"/>
</dbReference>
<comment type="caution">
    <text evidence="9">The sequence shown here is derived from an EMBL/GenBank/DDBJ whole genome shotgun (WGS) entry which is preliminary data.</text>
</comment>
<dbReference type="GO" id="GO:0005886">
    <property type="term" value="C:plasma membrane"/>
    <property type="evidence" value="ECO:0007669"/>
    <property type="project" value="UniProtKB-SubCell"/>
</dbReference>
<evidence type="ECO:0000256" key="3">
    <source>
        <dbReference type="ARBA" id="ARBA00022679"/>
    </source>
</evidence>
<dbReference type="InterPro" id="IPR000917">
    <property type="entry name" value="Sulfatase_N"/>
</dbReference>
<evidence type="ECO:0000313" key="10">
    <source>
        <dbReference type="Proteomes" id="UP000003195"/>
    </source>
</evidence>
<sequence length="597" mass="68793">MYYVIGIVSIFFILYYSLIKLSNELDASDYRVSAKKLLIPLILLGGLIYVNIQVFLIGLNVFVTPGIVGLIIAYTYPIIYYLTNHNSKADFLHSYDFVWGIYSVIELILIEEILGTLLGNSIVYHLIYTVVLIVFLLPSILMIAYYALYKKIVDVATVQTVYYTQKFEMIEFFKTFSAFEKVSIGAYISSFFIGLALLSVFSVIANPLKLSEFIISIVLFCGITYFVVKVKDKNSLIKRTGLIKIILDFHRFQKELKQYNVKHEKALHNTHFSTAFKNGEGSTFILVIGESANTGHLSALCEYHRETTPWLSEMSREGRILTYKNMYSSFVQTAKVMELALTSANQYNDISFIDAISIIDAAKACGFETYWYSNQGVANVENTVVSIIGKKADHHRWTLEDYTMVPYDEVLLEYLRAVPKTNSNKLIVLHLKGSHVGFTERYPKKFEVWPVEKKELSSKNAYDNSILYTDYVLKSIFEYGKSTWDLQAMVYFSDHGTPIGTKRVPYFDGFDTVRVPFFVYLSNEYKHRYLETYEILMKHKEYYITNDLVFNLMLGLMQIKCNKVSFKDDFTKAEYKYTKESLKTNLGSVSISDDIER</sequence>
<feature type="transmembrane region" description="Helical" evidence="7">
    <location>
        <begin position="6"/>
        <end position="25"/>
    </location>
</feature>
<organism evidence="9 10">
    <name type="scientific">Megasphaera micronuciformis F0359</name>
    <dbReference type="NCBI Taxonomy" id="706434"/>
    <lineage>
        <taxon>Bacteria</taxon>
        <taxon>Bacillati</taxon>
        <taxon>Bacillota</taxon>
        <taxon>Negativicutes</taxon>
        <taxon>Veillonellales</taxon>
        <taxon>Veillonellaceae</taxon>
        <taxon>Megasphaera</taxon>
    </lineage>
</organism>
<proteinExistence type="predicted"/>